<accession>A0A812JR72</accession>
<evidence type="ECO:0000313" key="2">
    <source>
        <dbReference type="EMBL" id="CAE7214972.1"/>
    </source>
</evidence>
<reference evidence="2" key="1">
    <citation type="submission" date="2021-02" db="EMBL/GenBank/DDBJ databases">
        <authorList>
            <person name="Dougan E. K."/>
            <person name="Rhodes N."/>
            <person name="Thang M."/>
            <person name="Chan C."/>
        </authorList>
    </citation>
    <scope>NUCLEOTIDE SEQUENCE</scope>
</reference>
<feature type="region of interest" description="Disordered" evidence="1">
    <location>
        <begin position="1"/>
        <end position="22"/>
    </location>
</feature>
<dbReference type="EMBL" id="CAJNJA010006751">
    <property type="protein sequence ID" value="CAE7214972.1"/>
    <property type="molecule type" value="Genomic_DNA"/>
</dbReference>
<organism evidence="2 3">
    <name type="scientific">Symbiodinium necroappetens</name>
    <dbReference type="NCBI Taxonomy" id="1628268"/>
    <lineage>
        <taxon>Eukaryota</taxon>
        <taxon>Sar</taxon>
        <taxon>Alveolata</taxon>
        <taxon>Dinophyceae</taxon>
        <taxon>Suessiales</taxon>
        <taxon>Symbiodiniaceae</taxon>
        <taxon>Symbiodinium</taxon>
    </lineage>
</organism>
<evidence type="ECO:0000256" key="1">
    <source>
        <dbReference type="SAM" id="MobiDB-lite"/>
    </source>
</evidence>
<sequence>MTTRKPPASSPKSSKRWPPSTSAAALASPCLLPSMPGWGWTSPGHLGPTRRSFCQDISAA</sequence>
<comment type="caution">
    <text evidence="2">The sequence shown here is derived from an EMBL/GenBank/DDBJ whole genome shotgun (WGS) entry which is preliminary data.</text>
</comment>
<evidence type="ECO:0000313" key="3">
    <source>
        <dbReference type="Proteomes" id="UP000601435"/>
    </source>
</evidence>
<dbReference type="Proteomes" id="UP000601435">
    <property type="component" value="Unassembled WGS sequence"/>
</dbReference>
<dbReference type="AlphaFoldDB" id="A0A812JR72"/>
<gene>
    <name evidence="2" type="ORF">SNEC2469_LOCUS2415</name>
</gene>
<proteinExistence type="predicted"/>
<keyword evidence="3" id="KW-1185">Reference proteome</keyword>
<name>A0A812JR72_9DINO</name>
<feature type="non-terminal residue" evidence="2">
    <location>
        <position position="60"/>
    </location>
</feature>
<protein>
    <submittedName>
        <fullName evidence="2">Uncharacterized protein</fullName>
    </submittedName>
</protein>